<keyword evidence="8" id="KW-0677">Repeat</keyword>
<dbReference type="EMBL" id="HG994583">
    <property type="protein sequence ID" value="CAF2923263.1"/>
    <property type="molecule type" value="Genomic_DNA"/>
</dbReference>
<dbReference type="Pfam" id="PF25024">
    <property type="entry name" value="EGF_TEN"/>
    <property type="match status" value="1"/>
</dbReference>
<evidence type="ECO:0000256" key="1">
    <source>
        <dbReference type="ARBA" id="ARBA00004167"/>
    </source>
</evidence>
<evidence type="ECO:0000256" key="15">
    <source>
        <dbReference type="SAM" id="MobiDB-lite"/>
    </source>
</evidence>
<dbReference type="PROSITE" id="PS00022">
    <property type="entry name" value="EGF_1"/>
    <property type="match status" value="5"/>
</dbReference>
<evidence type="ECO:0000256" key="10">
    <source>
        <dbReference type="ARBA" id="ARBA00023136"/>
    </source>
</evidence>
<feature type="compositionally biased region" description="Polar residues" evidence="15">
    <location>
        <begin position="87"/>
        <end position="103"/>
    </location>
</feature>
<keyword evidence="18" id="KW-1185">Reference proteome</keyword>
<feature type="disulfide bond" evidence="13">
    <location>
        <begin position="768"/>
        <end position="777"/>
    </location>
</feature>
<comment type="subcellular location">
    <subcellularLocation>
        <location evidence="2">Cell membrane</location>
    </subcellularLocation>
    <subcellularLocation>
        <location evidence="1">Membrane</location>
        <topology evidence="1">Single-pass membrane protein</topology>
    </subcellularLocation>
</comment>
<dbReference type="PROSITE" id="PS50026">
    <property type="entry name" value="EGF_3"/>
    <property type="match status" value="2"/>
</dbReference>
<dbReference type="PROSITE" id="PS51051">
    <property type="entry name" value="DSL"/>
    <property type="match status" value="1"/>
</dbReference>
<evidence type="ECO:0000256" key="11">
    <source>
        <dbReference type="ARBA" id="ARBA00023157"/>
    </source>
</evidence>
<keyword evidence="7 16" id="KW-0812">Transmembrane</keyword>
<dbReference type="PROSITE" id="PS01186">
    <property type="entry name" value="EGF_2"/>
    <property type="match status" value="4"/>
</dbReference>
<keyword evidence="12" id="KW-0325">Glycoprotein</keyword>
<evidence type="ECO:0000256" key="14">
    <source>
        <dbReference type="PROSITE-ProRule" id="PRU00377"/>
    </source>
</evidence>
<dbReference type="Pfam" id="PF25020">
    <property type="entry name" value="TTR_TEN1-4"/>
    <property type="match status" value="1"/>
</dbReference>
<dbReference type="GO" id="GO:0007154">
    <property type="term" value="P:cell communication"/>
    <property type="evidence" value="ECO:0007669"/>
    <property type="project" value="InterPro"/>
</dbReference>
<dbReference type="InterPro" id="IPR056820">
    <property type="entry name" value="TEN_TTR-like"/>
</dbReference>
<dbReference type="InterPro" id="IPR000742">
    <property type="entry name" value="EGF"/>
</dbReference>
<feature type="region of interest" description="Disordered" evidence="15">
    <location>
        <begin position="72"/>
        <end position="186"/>
    </location>
</feature>
<feature type="region of interest" description="Disordered" evidence="15">
    <location>
        <begin position="206"/>
        <end position="225"/>
    </location>
</feature>
<proteinExistence type="inferred from homology"/>
<evidence type="ECO:0000256" key="13">
    <source>
        <dbReference type="PROSITE-ProRule" id="PRU00076"/>
    </source>
</evidence>
<comment type="caution">
    <text evidence="13">Lacks conserved residue(s) required for the propagation of feature annotation.</text>
</comment>
<dbReference type="GO" id="GO:0008038">
    <property type="term" value="P:neuron recognition"/>
    <property type="evidence" value="ECO:0007669"/>
    <property type="project" value="UniProtKB-ARBA"/>
</dbReference>
<dbReference type="PANTHER" id="PTHR11219">
    <property type="entry name" value="TENEURIN AND N-ACETYLGLUCOSAMINE-1-PHOSPHODIESTER ALPHA-N-ACETYLGLUCOSAMINIDASE"/>
    <property type="match status" value="1"/>
</dbReference>
<evidence type="ECO:0000256" key="12">
    <source>
        <dbReference type="ARBA" id="ARBA00023180"/>
    </source>
</evidence>
<dbReference type="Gene3D" id="2.10.25.10">
    <property type="entry name" value="Laminin"/>
    <property type="match status" value="6"/>
</dbReference>
<evidence type="ECO:0000256" key="8">
    <source>
        <dbReference type="ARBA" id="ARBA00022737"/>
    </source>
</evidence>
<dbReference type="SUPFAM" id="SSF49464">
    <property type="entry name" value="Carboxypeptidase regulatory domain-like"/>
    <property type="match status" value="1"/>
</dbReference>
<dbReference type="FunFam" id="2.10.25.10:FF:000013">
    <property type="entry name" value="Teneurin transmembrane protein 4"/>
    <property type="match status" value="1"/>
</dbReference>
<dbReference type="InterPro" id="IPR008969">
    <property type="entry name" value="CarboxyPept-like_regulatory"/>
</dbReference>
<dbReference type="InterPro" id="IPR051216">
    <property type="entry name" value="Teneurin"/>
</dbReference>
<evidence type="ECO:0000256" key="4">
    <source>
        <dbReference type="ARBA" id="ARBA00022473"/>
    </source>
</evidence>
<keyword evidence="6 13" id="KW-0245">EGF-like domain</keyword>
<keyword evidence="10 16" id="KW-0472">Membrane</keyword>
<dbReference type="Proteomes" id="UP000675881">
    <property type="component" value="Chromosome 4"/>
</dbReference>
<keyword evidence="9 16" id="KW-1133">Transmembrane helix</keyword>
<feature type="compositionally biased region" description="Polar residues" evidence="15">
    <location>
        <begin position="208"/>
        <end position="225"/>
    </location>
</feature>
<sequence length="1089" mass="119209">MRSSRTGSKWDRSIDESGAYSSSEEDDERARLKKPHGSSGGGGGCGVYGRSSEVTSPIESDNTYAEANLLQTDKGMDLSDSEVYEGSNGSINRRYQPPHQNILRSPHREPHRFLGGRSNSSQDNKSQFYGTGSRGVVSSRTSTNLPIRRATNGPLPDPPNTSTRRGGQLVITPDRNWGNGEPLGMAETRLGNREDYGLKYGTSLHLAHQSQPKGSRNQTQQQSLVSLRVGEAAVQTTKASSLHRRSLSDDSLSIDKHINPNSSGGSTSTAVITSASNPVSLCEHSRVIPRHLIRPQEKSFELGKKCSFHCSWKLVAFALTLLTLVLSSVIAYFGAVKYPSHSPLRDVIISEDCITSDPPLSVLSVEKQQMQQADSNILNYPSRSRPVTITISPGRPYEALIDPMTFWRSRLPSRFPPSVTNYDWIHIVSNGELRIPDIYSLRSKRSPSSSGSSRIISISESFPLGDMFLAVLNDGLSPVGIRISLFEDTSGSSSIMLGSESTSRKTSEESSISLCLNDCSGQGKCVNGNCVCNPRFSGPDCTLSVCPLLCSGNGIYRGGVCVCADGWKGLECDVLVNECKDPDCNGHGLCSPKGICICEPGWSGDSCEERDCEAKDCNGHGICRNAICHCHPGWMGNNCEKSNDALLQCLPNCSGHGIYDYTAGLCDCQESWTGSDCNITLCSLDCGRRGLCLHGSCSCEEGWTGPRCAYRICDERCASHGQCKDGKCLCQRGWNGKHCSLNGCGPEGKCNDRGNCDVNMNGEYECKCYPGWTGRYCEYHDETDCEDGIDNDENGLTDCADSRCCSHPSCRKNIMCVYSADPVEVLSGKDHGSYLYESGSSFFERVQFLFEGQKSVQSYAKNDAFDPMRASIIRGRVITSQGQGIIGVRVSVDRVKEASNYGFTLTRPEGWFDMVVNGGGAVTLQFQRSPLKAMTRTTYIPWNRIVVINPVVMTSYGGMGISRDEEDTSLQVSYFEPCQAHDYEKVKPKVFSSYFSQYTAPTSGHLSPEIQAFREKIQVPHTNLNLVYSSSSAPGYKSLIHVCLTPSLIAESLDNITLKITVAGTVFRKTFEADPNLNYKFAWNKKKFV</sequence>
<evidence type="ECO:0000256" key="3">
    <source>
        <dbReference type="ARBA" id="ARBA00009385"/>
    </source>
</evidence>
<feature type="region of interest" description="Disordered" evidence="15">
    <location>
        <begin position="235"/>
        <end position="270"/>
    </location>
</feature>
<dbReference type="FunFam" id="2.10.25.10:FF:000001">
    <property type="entry name" value="Tenascin C"/>
    <property type="match status" value="1"/>
</dbReference>
<feature type="compositionally biased region" description="Gly residues" evidence="15">
    <location>
        <begin position="38"/>
        <end position="47"/>
    </location>
</feature>
<protein>
    <submittedName>
        <fullName evidence="17">Teneurin-m,Tenascin,Teneurin-a</fullName>
    </submittedName>
</protein>
<name>A0A7R8CT51_LEPSM</name>
<feature type="compositionally biased region" description="Polar residues" evidence="15">
    <location>
        <begin position="259"/>
        <end position="270"/>
    </location>
</feature>
<evidence type="ECO:0000256" key="7">
    <source>
        <dbReference type="ARBA" id="ARBA00022692"/>
    </source>
</evidence>
<dbReference type="PANTHER" id="PTHR11219:SF69">
    <property type="entry name" value="TENEURIN-A"/>
    <property type="match status" value="1"/>
</dbReference>
<accession>A0A7R8CT51</accession>
<keyword evidence="11 13" id="KW-1015">Disulfide bond</keyword>
<gene>
    <name evidence="17" type="ORF">LSAA_8961</name>
</gene>
<evidence type="ECO:0000256" key="5">
    <source>
        <dbReference type="ARBA" id="ARBA00022475"/>
    </source>
</evidence>
<keyword evidence="5" id="KW-1003">Cell membrane</keyword>
<dbReference type="AlphaFoldDB" id="A0A7R8CT51"/>
<evidence type="ECO:0000256" key="16">
    <source>
        <dbReference type="SAM" id="Phobius"/>
    </source>
</evidence>
<evidence type="ECO:0000313" key="18">
    <source>
        <dbReference type="Proteomes" id="UP000675881"/>
    </source>
</evidence>
<evidence type="ECO:0000256" key="9">
    <source>
        <dbReference type="ARBA" id="ARBA00022989"/>
    </source>
</evidence>
<evidence type="ECO:0000256" key="2">
    <source>
        <dbReference type="ARBA" id="ARBA00004236"/>
    </source>
</evidence>
<reference evidence="17" key="1">
    <citation type="submission" date="2021-02" db="EMBL/GenBank/DDBJ databases">
        <authorList>
            <person name="Bekaert M."/>
        </authorList>
    </citation>
    <scope>NUCLEOTIDE SEQUENCE</scope>
    <source>
        <strain evidence="17">IoA-00</strain>
    </source>
</reference>
<comment type="similarity">
    <text evidence="3">Belongs to the tenascin family. Teneurin subfamily.</text>
</comment>
<feature type="disulfide bond" evidence="13">
    <location>
        <begin position="598"/>
        <end position="607"/>
    </location>
</feature>
<evidence type="ECO:0000313" key="17">
    <source>
        <dbReference type="EMBL" id="CAF2923263.1"/>
    </source>
</evidence>
<dbReference type="OrthoDB" id="442731at2759"/>
<dbReference type="InterPro" id="IPR001774">
    <property type="entry name" value="DSL"/>
</dbReference>
<dbReference type="GO" id="GO:0005886">
    <property type="term" value="C:plasma membrane"/>
    <property type="evidence" value="ECO:0007669"/>
    <property type="project" value="UniProtKB-SubCell"/>
</dbReference>
<organism evidence="17 18">
    <name type="scientific">Lepeophtheirus salmonis</name>
    <name type="common">Salmon louse</name>
    <name type="synonym">Caligus salmonis</name>
    <dbReference type="NCBI Taxonomy" id="72036"/>
    <lineage>
        <taxon>Eukaryota</taxon>
        <taxon>Metazoa</taxon>
        <taxon>Ecdysozoa</taxon>
        <taxon>Arthropoda</taxon>
        <taxon>Crustacea</taxon>
        <taxon>Multicrustacea</taxon>
        <taxon>Hexanauplia</taxon>
        <taxon>Copepoda</taxon>
        <taxon>Siphonostomatoida</taxon>
        <taxon>Caligidae</taxon>
        <taxon>Lepeophtheirus</taxon>
    </lineage>
</organism>
<dbReference type="GO" id="GO:0008045">
    <property type="term" value="P:motor neuron axon guidance"/>
    <property type="evidence" value="ECO:0007669"/>
    <property type="project" value="TreeGrafter"/>
</dbReference>
<feature type="disulfide bond" evidence="14">
    <location>
        <begin position="563"/>
        <end position="572"/>
    </location>
</feature>
<feature type="region of interest" description="Disordered" evidence="15">
    <location>
        <begin position="1"/>
        <end position="60"/>
    </location>
</feature>
<dbReference type="FunFam" id="2.10.25.10:FF:000021">
    <property type="entry name" value="Teneurin transmembrane protein 2"/>
    <property type="match status" value="1"/>
</dbReference>
<evidence type="ECO:0000256" key="6">
    <source>
        <dbReference type="ARBA" id="ARBA00022536"/>
    </source>
</evidence>
<dbReference type="SMART" id="SM00181">
    <property type="entry name" value="EGF"/>
    <property type="match status" value="8"/>
</dbReference>
<feature type="transmembrane region" description="Helical" evidence="16">
    <location>
        <begin position="314"/>
        <end position="335"/>
    </location>
</feature>
<keyword evidence="4" id="KW-0217">Developmental protein</keyword>
<feature type="compositionally biased region" description="Polar residues" evidence="15">
    <location>
        <begin position="117"/>
        <end position="145"/>
    </location>
</feature>